<dbReference type="SUPFAM" id="SSF74653">
    <property type="entry name" value="TolA/TonB C-terminal domain"/>
    <property type="match status" value="1"/>
</dbReference>
<gene>
    <name evidence="2" type="ORF">ESB13_12325</name>
</gene>
<proteinExistence type="predicted"/>
<dbReference type="Pfam" id="PF03544">
    <property type="entry name" value="TonB_C"/>
    <property type="match status" value="1"/>
</dbReference>
<accession>A0A4Q1D3L6</accession>
<name>A0A4Q1D3L6_9BACT</name>
<dbReference type="Gene3D" id="3.30.1150.10">
    <property type="match status" value="1"/>
</dbReference>
<dbReference type="OrthoDB" id="1522859at2"/>
<reference evidence="2 3" key="1">
    <citation type="submission" date="2019-01" db="EMBL/GenBank/DDBJ databases">
        <title>Filimonas sp. strain TTM-71.</title>
        <authorList>
            <person name="Chen W.-M."/>
        </authorList>
    </citation>
    <scope>NUCLEOTIDE SEQUENCE [LARGE SCALE GENOMIC DNA]</scope>
    <source>
        <strain evidence="2 3">TTM-71</strain>
    </source>
</reference>
<evidence type="ECO:0000259" key="1">
    <source>
        <dbReference type="Pfam" id="PF03544"/>
    </source>
</evidence>
<evidence type="ECO:0000313" key="2">
    <source>
        <dbReference type="EMBL" id="RXK82908.1"/>
    </source>
</evidence>
<dbReference type="InterPro" id="IPR037682">
    <property type="entry name" value="TonB_C"/>
</dbReference>
<protein>
    <recommendedName>
        <fullName evidence="1">TonB C-terminal domain-containing protein</fullName>
    </recommendedName>
</protein>
<evidence type="ECO:0000313" key="3">
    <source>
        <dbReference type="Proteomes" id="UP000290545"/>
    </source>
</evidence>
<comment type="caution">
    <text evidence="2">The sequence shown here is derived from an EMBL/GenBank/DDBJ whole genome shotgun (WGS) entry which is preliminary data.</text>
</comment>
<dbReference type="EMBL" id="SDHZ01000002">
    <property type="protein sequence ID" value="RXK82908.1"/>
    <property type="molecule type" value="Genomic_DNA"/>
</dbReference>
<organism evidence="2 3">
    <name type="scientific">Filimonas effusa</name>
    <dbReference type="NCBI Taxonomy" id="2508721"/>
    <lineage>
        <taxon>Bacteria</taxon>
        <taxon>Pseudomonadati</taxon>
        <taxon>Bacteroidota</taxon>
        <taxon>Chitinophagia</taxon>
        <taxon>Chitinophagales</taxon>
        <taxon>Chitinophagaceae</taxon>
        <taxon>Filimonas</taxon>
    </lineage>
</organism>
<dbReference type="Proteomes" id="UP000290545">
    <property type="component" value="Unassembled WGS sequence"/>
</dbReference>
<feature type="domain" description="TonB C-terminal" evidence="1">
    <location>
        <begin position="87"/>
        <end position="148"/>
    </location>
</feature>
<sequence length="159" mass="17644">MTIVSPINSKLPGYEYLGTMKLLYCILFFIGFHQLHAQDTLPAKPVTRADSVGAKFPGGDAAFREFLAKHLRKEVAAKNGAPVGLHKVVVAFLIEKDGSVSEVKILEDPGYGTGEEVMRVIKKSPRWFPATIQGKPVRYRQRQSISFAVSEDGRGKRNR</sequence>
<dbReference type="AlphaFoldDB" id="A0A4Q1D3L6"/>
<keyword evidence="3" id="KW-1185">Reference proteome</keyword>
<dbReference type="GO" id="GO:0055085">
    <property type="term" value="P:transmembrane transport"/>
    <property type="evidence" value="ECO:0007669"/>
    <property type="project" value="InterPro"/>
</dbReference>